<sequence length="386" mass="45371">MFLKNKSILLCLILFSNFITAQGVIEYDEEYPVDFLIYDSSNNILKKPLSSPKSIISSPEELVQSYFFATDSISLKSLFLDKTKYKPKKQKHFDATKKLNYDSNFITLLHKFSYEYDGNEMCYVNYIFKYENIDFTMPTNLSCIKKNNQWYIYRLGNQININEILWIFKSCKIFQLIDGTKSNDMKTDNLISITRGKKNILDVNKLYFKTKQFDNNDSEFFTMAKDNTCSYNGRGLLKNKTIISSFLWKSINIEKLDKLENDGKKQLITSIKTNSIDSICLDSRLTINYNHKNYSILKYKDCTKNIFLTKTNTNELPNPITEFFYVFEKLKTKFISDLSNQILINDDKNFKSIFEKTRGQFNALNTSKLYQLLKEDKTLFKGFLEE</sequence>
<name>A0A2N9PB07_9FLAO</name>
<keyword evidence="1" id="KW-0732">Signal</keyword>
<evidence type="ECO:0000313" key="3">
    <source>
        <dbReference type="Proteomes" id="UP000238180"/>
    </source>
</evidence>
<evidence type="ECO:0008006" key="4">
    <source>
        <dbReference type="Google" id="ProtNLM"/>
    </source>
</evidence>
<proteinExistence type="predicted"/>
<evidence type="ECO:0000256" key="1">
    <source>
        <dbReference type="SAM" id="SignalP"/>
    </source>
</evidence>
<dbReference type="AlphaFoldDB" id="A0A2N9PB07"/>
<accession>A0A2N9PB07</accession>
<organism evidence="2 3">
    <name type="scientific">Flavobacterium columnare</name>
    <dbReference type="NCBI Taxonomy" id="996"/>
    <lineage>
        <taxon>Bacteria</taxon>
        <taxon>Pseudomonadati</taxon>
        <taxon>Bacteroidota</taxon>
        <taxon>Flavobacteriia</taxon>
        <taxon>Flavobacteriales</taxon>
        <taxon>Flavobacteriaceae</taxon>
        <taxon>Flavobacterium</taxon>
    </lineage>
</organism>
<protein>
    <recommendedName>
        <fullName evidence="4">YARHG domain-containing protein</fullName>
    </recommendedName>
</protein>
<reference evidence="2 3" key="1">
    <citation type="submission" date="2018-02" db="EMBL/GenBank/DDBJ databases">
        <authorList>
            <person name="Cohen D.B."/>
            <person name="Kent A.D."/>
        </authorList>
    </citation>
    <scope>NUCLEOTIDE SEQUENCE [LARGE SCALE GENOMIC DNA]</scope>
    <source>
        <strain evidence="2">CIP109753</strain>
    </source>
</reference>
<dbReference type="RefSeq" id="WP_105196187.1">
    <property type="nucleotide sequence ID" value="NZ_OLKH01000085.1"/>
</dbReference>
<gene>
    <name evidence="2" type="ORF">FLACOL_01512</name>
</gene>
<dbReference type="EMBL" id="OLKH01000085">
    <property type="protein sequence ID" value="SPE77517.1"/>
    <property type="molecule type" value="Genomic_DNA"/>
</dbReference>
<evidence type="ECO:0000313" key="2">
    <source>
        <dbReference type="EMBL" id="SPE77517.1"/>
    </source>
</evidence>
<feature type="chain" id="PRO_5014841573" description="YARHG domain-containing protein" evidence="1">
    <location>
        <begin position="22"/>
        <end position="386"/>
    </location>
</feature>
<dbReference type="Proteomes" id="UP000238180">
    <property type="component" value="Unassembled WGS sequence"/>
</dbReference>
<feature type="signal peptide" evidence="1">
    <location>
        <begin position="1"/>
        <end position="21"/>
    </location>
</feature>